<reference evidence="6" key="3">
    <citation type="submission" date="2015-06" db="UniProtKB">
        <authorList>
            <consortium name="EnsemblProtists"/>
        </authorList>
    </citation>
    <scope>IDENTIFICATION</scope>
</reference>
<dbReference type="GO" id="GO:0005634">
    <property type="term" value="C:nucleus"/>
    <property type="evidence" value="ECO:0007669"/>
    <property type="project" value="UniProtKB-SubCell"/>
</dbReference>
<evidence type="ECO:0000259" key="4">
    <source>
        <dbReference type="Pfam" id="PF15612"/>
    </source>
</evidence>
<keyword evidence="2" id="KW-0539">Nucleus</keyword>
<reference evidence="7" key="2">
    <citation type="submission" date="2012-11" db="EMBL/GenBank/DDBJ databases">
        <authorList>
            <person name="Kuo A."/>
            <person name="Curtis B.A."/>
            <person name="Tanifuji G."/>
            <person name="Burki F."/>
            <person name="Gruber A."/>
            <person name="Irimia M."/>
            <person name="Maruyama S."/>
            <person name="Arias M.C."/>
            <person name="Ball S.G."/>
            <person name="Gile G.H."/>
            <person name="Hirakawa Y."/>
            <person name="Hopkins J.F."/>
            <person name="Rensing S.A."/>
            <person name="Schmutz J."/>
            <person name="Symeonidi A."/>
            <person name="Elias M."/>
            <person name="Eveleigh R.J."/>
            <person name="Herman E.K."/>
            <person name="Klute M.J."/>
            <person name="Nakayama T."/>
            <person name="Obornik M."/>
            <person name="Reyes-Prieto A."/>
            <person name="Armbrust E.V."/>
            <person name="Aves S.J."/>
            <person name="Beiko R.G."/>
            <person name="Coutinho P."/>
            <person name="Dacks J.B."/>
            <person name="Durnford D.G."/>
            <person name="Fast N.M."/>
            <person name="Green B.R."/>
            <person name="Grisdale C."/>
            <person name="Hempe F."/>
            <person name="Henrissat B."/>
            <person name="Hoppner M.P."/>
            <person name="Ishida K.-I."/>
            <person name="Kim E."/>
            <person name="Koreny L."/>
            <person name="Kroth P.G."/>
            <person name="Liu Y."/>
            <person name="Malik S.-B."/>
            <person name="Maier U.G."/>
            <person name="McRose D."/>
            <person name="Mock T."/>
            <person name="Neilson J.A."/>
            <person name="Onodera N.T."/>
            <person name="Poole A.M."/>
            <person name="Pritham E.J."/>
            <person name="Richards T.A."/>
            <person name="Rocap G."/>
            <person name="Roy S.W."/>
            <person name="Sarai C."/>
            <person name="Schaack S."/>
            <person name="Shirato S."/>
            <person name="Slamovits C.H."/>
            <person name="Spencer D.F."/>
            <person name="Suzuki S."/>
            <person name="Worden A.Z."/>
            <person name="Zauner S."/>
            <person name="Barry K."/>
            <person name="Bell C."/>
            <person name="Bharti A.K."/>
            <person name="Crow J.A."/>
            <person name="Grimwood J."/>
            <person name="Kramer R."/>
            <person name="Lindquist E."/>
            <person name="Lucas S."/>
            <person name="Salamov A."/>
            <person name="McFadden G.I."/>
            <person name="Lane C.E."/>
            <person name="Keeling P.J."/>
            <person name="Gray M.W."/>
            <person name="Grigoriev I.V."/>
            <person name="Archibald J.M."/>
        </authorList>
    </citation>
    <scope>NUCLEOTIDE SEQUENCE</scope>
    <source>
        <strain evidence="7">CCMP2712</strain>
    </source>
</reference>
<dbReference type="EMBL" id="JH993022">
    <property type="protein sequence ID" value="EKX41683.1"/>
    <property type="molecule type" value="Genomic_DNA"/>
</dbReference>
<feature type="compositionally biased region" description="Basic and acidic residues" evidence="3">
    <location>
        <begin position="176"/>
        <end position="192"/>
    </location>
</feature>
<sequence length="911" mass="102464">MNLQSGKYNEDDEGMRFKMQVSCPACGSMMVFLVAPGVDSVRINCSGCAIPIDACTKLPPEKIESLKRSMTIKTADEISAMTEQLRSSSNLNSWNQANFGVNSMQYPPFHQPTQNQSLSALNQNAADLARTSLFDYHDVANRLQSISNRDLRLSIIVFNPQNLICRDQTASSKLETPTEAKHKKSTKNEKLSEQLELSKRFAMEAFENSRMRTNEKQKSKKEAYPDLKARLMKTNGTSHAGNSSQTAVGSAQNLTVQGSSKENECPSPVITIEDSDEEDKAVTSMEAVEGLNHSTKFEMQDYVVICPHPKCQQKITGKVERGTIGVQRITCPYCDCKIDCVHDTRSNNEMEPKKDPRTKEDRAAAQQTLVDIDSGLLDEPPTNTTASSILDSRIQDRISLQPALSSGISIEQYSSMVQSHLQKCFQSNYAAVAANKLIREPLPPLPSAVPMEQYLKSVLSNVGSLDPKSQPPATETECKVGETKENETDANVPMVMDSEGTTENTCAKISDNAAEKIVEDTTRKISEKDSENNMEKTSENVSGEISEVSSHGEQKEVKAETKETSRAQDVEDANESMDVNSVHEIIENAVDIELGDDFVENLLVSWGIIRRTANILQLPDLDMEAFLLAIHRYDKQGSLKTYVDDLHISLLKELCKEFRRPEHHVRNISALNVHTWHEGLRFYILWMSRNIYVALIGCRKDECNEKHDSEESNVFERPEADDARERMNSEMSSSAERLQELATKLWEHPYTDLKLDDRFVILRFLCERLLQMYDVRKELEEEESQGHLMKMTHKEVLKAMLDEEVFVFPERNRVISSQVNGVNAVEKVSRLVRPLKSLLAKDRTKLDIGTRLEGQEVLIVGFANGDPLPSGIKHCKGIITRAFLNGWFEIKRIDLTSYPAAQASLCERFTQ</sequence>
<feature type="compositionally biased region" description="Basic and acidic residues" evidence="3">
    <location>
        <begin position="521"/>
        <end position="538"/>
    </location>
</feature>
<dbReference type="InterPro" id="IPR028942">
    <property type="entry name" value="WHIM1_dom"/>
</dbReference>
<dbReference type="Proteomes" id="UP000011087">
    <property type="component" value="Unassembled WGS sequence"/>
</dbReference>
<feature type="region of interest" description="Disordered" evidence="3">
    <location>
        <begin position="169"/>
        <end position="192"/>
    </location>
</feature>
<dbReference type="EnsemblProtists" id="EKX41683">
    <property type="protein sequence ID" value="EKX41683"/>
    <property type="gene ID" value="GUITHDRAFT_112391"/>
</dbReference>
<name>L1IZI0_GUITC</name>
<evidence type="ECO:0000256" key="1">
    <source>
        <dbReference type="ARBA" id="ARBA00004123"/>
    </source>
</evidence>
<dbReference type="Pfam" id="PF15612">
    <property type="entry name" value="WHIM1"/>
    <property type="match status" value="1"/>
</dbReference>
<dbReference type="HOGENOM" id="CLU_319229_0_0_1"/>
<feature type="compositionally biased region" description="Basic and acidic residues" evidence="3">
    <location>
        <begin position="476"/>
        <end position="487"/>
    </location>
</feature>
<dbReference type="AlphaFoldDB" id="L1IZI0"/>
<dbReference type="GeneID" id="17298303"/>
<feature type="region of interest" description="Disordered" evidence="3">
    <location>
        <begin position="521"/>
        <end position="575"/>
    </location>
</feature>
<accession>L1IZI0</accession>
<comment type="subcellular location">
    <subcellularLocation>
        <location evidence="1">Nucleus</location>
    </subcellularLocation>
</comment>
<feature type="compositionally biased region" description="Polar residues" evidence="3">
    <location>
        <begin position="539"/>
        <end position="549"/>
    </location>
</feature>
<dbReference type="KEGG" id="gtt:GUITHDRAFT_112391"/>
<reference evidence="5 7" key="1">
    <citation type="journal article" date="2012" name="Nature">
        <title>Algal genomes reveal evolutionary mosaicism and the fate of nucleomorphs.</title>
        <authorList>
            <consortium name="DOE Joint Genome Institute"/>
            <person name="Curtis B.A."/>
            <person name="Tanifuji G."/>
            <person name="Burki F."/>
            <person name="Gruber A."/>
            <person name="Irimia M."/>
            <person name="Maruyama S."/>
            <person name="Arias M.C."/>
            <person name="Ball S.G."/>
            <person name="Gile G.H."/>
            <person name="Hirakawa Y."/>
            <person name="Hopkins J.F."/>
            <person name="Kuo A."/>
            <person name="Rensing S.A."/>
            <person name="Schmutz J."/>
            <person name="Symeonidi A."/>
            <person name="Elias M."/>
            <person name="Eveleigh R.J."/>
            <person name="Herman E.K."/>
            <person name="Klute M.J."/>
            <person name="Nakayama T."/>
            <person name="Obornik M."/>
            <person name="Reyes-Prieto A."/>
            <person name="Armbrust E.V."/>
            <person name="Aves S.J."/>
            <person name="Beiko R.G."/>
            <person name="Coutinho P."/>
            <person name="Dacks J.B."/>
            <person name="Durnford D.G."/>
            <person name="Fast N.M."/>
            <person name="Green B.R."/>
            <person name="Grisdale C.J."/>
            <person name="Hempel F."/>
            <person name="Henrissat B."/>
            <person name="Hoppner M.P."/>
            <person name="Ishida K."/>
            <person name="Kim E."/>
            <person name="Koreny L."/>
            <person name="Kroth P.G."/>
            <person name="Liu Y."/>
            <person name="Malik S.B."/>
            <person name="Maier U.G."/>
            <person name="McRose D."/>
            <person name="Mock T."/>
            <person name="Neilson J.A."/>
            <person name="Onodera N.T."/>
            <person name="Poole A.M."/>
            <person name="Pritham E.J."/>
            <person name="Richards T.A."/>
            <person name="Rocap G."/>
            <person name="Roy S.W."/>
            <person name="Sarai C."/>
            <person name="Schaack S."/>
            <person name="Shirato S."/>
            <person name="Slamovits C.H."/>
            <person name="Spencer D.F."/>
            <person name="Suzuki S."/>
            <person name="Worden A.Z."/>
            <person name="Zauner S."/>
            <person name="Barry K."/>
            <person name="Bell C."/>
            <person name="Bharti A.K."/>
            <person name="Crow J.A."/>
            <person name="Grimwood J."/>
            <person name="Kramer R."/>
            <person name="Lindquist E."/>
            <person name="Lucas S."/>
            <person name="Salamov A."/>
            <person name="McFadden G.I."/>
            <person name="Lane C.E."/>
            <person name="Keeling P.J."/>
            <person name="Gray M.W."/>
            <person name="Grigoriev I.V."/>
            <person name="Archibald J.M."/>
        </authorList>
    </citation>
    <scope>NUCLEOTIDE SEQUENCE</scope>
    <source>
        <strain evidence="5 7">CCMP2712</strain>
    </source>
</reference>
<protein>
    <recommendedName>
        <fullName evidence="4">WHIM1 domain-containing protein</fullName>
    </recommendedName>
</protein>
<evidence type="ECO:0000313" key="5">
    <source>
        <dbReference type="EMBL" id="EKX41683.1"/>
    </source>
</evidence>
<evidence type="ECO:0000313" key="7">
    <source>
        <dbReference type="Proteomes" id="UP000011087"/>
    </source>
</evidence>
<evidence type="ECO:0000256" key="3">
    <source>
        <dbReference type="SAM" id="MobiDB-lite"/>
    </source>
</evidence>
<evidence type="ECO:0000313" key="6">
    <source>
        <dbReference type="EnsemblProtists" id="EKX41683"/>
    </source>
</evidence>
<feature type="region of interest" description="Disordered" evidence="3">
    <location>
        <begin position="463"/>
        <end position="488"/>
    </location>
</feature>
<evidence type="ECO:0000256" key="2">
    <source>
        <dbReference type="ARBA" id="ARBA00023242"/>
    </source>
</evidence>
<organism evidence="5">
    <name type="scientific">Guillardia theta (strain CCMP2712)</name>
    <name type="common">Cryptophyte</name>
    <dbReference type="NCBI Taxonomy" id="905079"/>
    <lineage>
        <taxon>Eukaryota</taxon>
        <taxon>Cryptophyceae</taxon>
        <taxon>Pyrenomonadales</taxon>
        <taxon>Geminigeraceae</taxon>
        <taxon>Guillardia</taxon>
    </lineage>
</organism>
<gene>
    <name evidence="5" type="ORF">GUITHDRAFT_112391</name>
</gene>
<dbReference type="RefSeq" id="XP_005828663.1">
    <property type="nucleotide sequence ID" value="XM_005828606.1"/>
</dbReference>
<dbReference type="PaxDb" id="55529-EKX41683"/>
<feature type="domain" description="WHIM1" evidence="4">
    <location>
        <begin position="739"/>
        <end position="773"/>
    </location>
</feature>
<feature type="compositionally biased region" description="Basic and acidic residues" evidence="3">
    <location>
        <begin position="550"/>
        <end position="569"/>
    </location>
</feature>
<keyword evidence="7" id="KW-1185">Reference proteome</keyword>
<proteinExistence type="predicted"/>